<evidence type="ECO:0000256" key="1">
    <source>
        <dbReference type="ARBA" id="ARBA00004141"/>
    </source>
</evidence>
<sequence length="386" mass="42074">MSSELQPHLLLARAVYAATEADTSTEQYGYIPSISLGVIFITLFSLTALLHLGEIVYGRRYWFMICMVIGGILEVIGWAGRLWSHYAPANFSPYVMQVRLRVDESESHYLNTDLLQICCLVIAPTFYSAALYWAAGLAIANVAPQKSWLSGRAFKTLFITADLVSLIVQAVGGGMAGSAVGTDPQQVKTGSKWVVSRAPDRPSGGKLTATFSIMLAGIVIQLVVMLFYVGYTAIWVFRARERVKLAGSRFQWMLVGMLAASIGIIVRGCYRTPELAEGFSGWIATQQIWMLFDAVPVAFSSFVLNIIHPHWFLVYSPEIAAELSTSSEKPRDDPTAATDSPSGHDGGMQPPRRSDSQETAVAMVGEAKPINSDARFDATDGAAKQV</sequence>
<protein>
    <submittedName>
        <fullName evidence="7">Uncharacterized protein</fullName>
    </submittedName>
</protein>
<keyword evidence="3 6" id="KW-1133">Transmembrane helix</keyword>
<evidence type="ECO:0000256" key="6">
    <source>
        <dbReference type="SAM" id="Phobius"/>
    </source>
</evidence>
<feature type="transmembrane region" description="Helical" evidence="6">
    <location>
        <begin position="211"/>
        <end position="237"/>
    </location>
</feature>
<dbReference type="GO" id="GO:0000324">
    <property type="term" value="C:fungal-type vacuole"/>
    <property type="evidence" value="ECO:0007669"/>
    <property type="project" value="TreeGrafter"/>
</dbReference>
<feature type="transmembrane region" description="Helical" evidence="6">
    <location>
        <begin position="156"/>
        <end position="176"/>
    </location>
</feature>
<keyword evidence="8" id="KW-1185">Reference proteome</keyword>
<dbReference type="EMBL" id="PUHQ01000009">
    <property type="protein sequence ID" value="KAG0665351.1"/>
    <property type="molecule type" value="Genomic_DNA"/>
</dbReference>
<gene>
    <name evidence="7" type="ORF">C6P46_006798</name>
</gene>
<feature type="transmembrane region" description="Helical" evidence="6">
    <location>
        <begin position="249"/>
        <end position="268"/>
    </location>
</feature>
<dbReference type="PANTHER" id="PTHR31465:SF9">
    <property type="entry name" value="SPHINGOID LONG-CHAIN BASE TRANSPORTER RSB1"/>
    <property type="match status" value="1"/>
</dbReference>
<name>A0A9P6W7V7_RHOMI</name>
<keyword evidence="2 6" id="KW-0812">Transmembrane</keyword>
<dbReference type="AlphaFoldDB" id="A0A9P6W7V7"/>
<comment type="caution">
    <text evidence="7">The sequence shown here is derived from an EMBL/GenBank/DDBJ whole genome shotgun (WGS) entry which is preliminary data.</text>
</comment>
<organism evidence="7 8">
    <name type="scientific">Rhodotorula mucilaginosa</name>
    <name type="common">Yeast</name>
    <name type="synonym">Rhodotorula rubra</name>
    <dbReference type="NCBI Taxonomy" id="5537"/>
    <lineage>
        <taxon>Eukaryota</taxon>
        <taxon>Fungi</taxon>
        <taxon>Dikarya</taxon>
        <taxon>Basidiomycota</taxon>
        <taxon>Pucciniomycotina</taxon>
        <taxon>Microbotryomycetes</taxon>
        <taxon>Sporidiobolales</taxon>
        <taxon>Sporidiobolaceae</taxon>
        <taxon>Rhodotorula</taxon>
    </lineage>
</organism>
<evidence type="ECO:0000313" key="8">
    <source>
        <dbReference type="Proteomes" id="UP000777482"/>
    </source>
</evidence>
<feature type="region of interest" description="Disordered" evidence="5">
    <location>
        <begin position="325"/>
        <end position="386"/>
    </location>
</feature>
<dbReference type="PANTHER" id="PTHR31465">
    <property type="entry name" value="PROTEIN RTA1-RELATED"/>
    <property type="match status" value="1"/>
</dbReference>
<evidence type="ECO:0000256" key="5">
    <source>
        <dbReference type="SAM" id="MobiDB-lite"/>
    </source>
</evidence>
<proteinExistence type="predicted"/>
<feature type="transmembrane region" description="Helical" evidence="6">
    <location>
        <begin position="288"/>
        <end position="307"/>
    </location>
</feature>
<dbReference type="Pfam" id="PF04479">
    <property type="entry name" value="RTA1"/>
    <property type="match status" value="3"/>
</dbReference>
<dbReference type="GO" id="GO:0005886">
    <property type="term" value="C:plasma membrane"/>
    <property type="evidence" value="ECO:0007669"/>
    <property type="project" value="TreeGrafter"/>
</dbReference>
<feature type="transmembrane region" description="Helical" evidence="6">
    <location>
        <begin position="114"/>
        <end position="135"/>
    </location>
</feature>
<evidence type="ECO:0000256" key="2">
    <source>
        <dbReference type="ARBA" id="ARBA00022692"/>
    </source>
</evidence>
<comment type="subcellular location">
    <subcellularLocation>
        <location evidence="1">Membrane</location>
        <topology evidence="1">Multi-pass membrane protein</topology>
    </subcellularLocation>
</comment>
<feature type="transmembrane region" description="Helical" evidence="6">
    <location>
        <begin position="61"/>
        <end position="80"/>
    </location>
</feature>
<evidence type="ECO:0000256" key="4">
    <source>
        <dbReference type="ARBA" id="ARBA00023136"/>
    </source>
</evidence>
<dbReference type="Proteomes" id="UP000777482">
    <property type="component" value="Unassembled WGS sequence"/>
</dbReference>
<keyword evidence="4 6" id="KW-0472">Membrane</keyword>
<accession>A0A9P6W7V7</accession>
<evidence type="ECO:0000256" key="3">
    <source>
        <dbReference type="ARBA" id="ARBA00022989"/>
    </source>
</evidence>
<dbReference type="InterPro" id="IPR007568">
    <property type="entry name" value="RTA1"/>
</dbReference>
<feature type="transmembrane region" description="Helical" evidence="6">
    <location>
        <begin position="27"/>
        <end position="49"/>
    </location>
</feature>
<evidence type="ECO:0000313" key="7">
    <source>
        <dbReference type="EMBL" id="KAG0665351.1"/>
    </source>
</evidence>
<dbReference type="OrthoDB" id="3358017at2759"/>
<reference evidence="7 8" key="1">
    <citation type="submission" date="2020-11" db="EMBL/GenBank/DDBJ databases">
        <title>Kefir isolates.</title>
        <authorList>
            <person name="Marcisauskas S."/>
            <person name="Kim Y."/>
            <person name="Blasche S."/>
        </authorList>
    </citation>
    <scope>NUCLEOTIDE SEQUENCE [LARGE SCALE GENOMIC DNA]</scope>
    <source>
        <strain evidence="7 8">KR</strain>
    </source>
</reference>